<name>A0ABT4IN43_9EURY</name>
<keyword evidence="1" id="KW-1133">Transmembrane helix</keyword>
<sequence>MGNAENKRFQIGWLSVILMLGVAILVGYAGLGLLAAAGVFLLGIGLIMVALSFALGRKEPLITGAGVLFAVIGAVLMLLYAGADLMLVLGGALAGIALAAIVYVAAKK</sequence>
<proteinExistence type="predicted"/>
<feature type="transmembrane region" description="Helical" evidence="1">
    <location>
        <begin position="61"/>
        <end position="81"/>
    </location>
</feature>
<comment type="caution">
    <text evidence="2">The sequence shown here is derived from an EMBL/GenBank/DDBJ whole genome shotgun (WGS) entry which is preliminary data.</text>
</comment>
<organism evidence="2 3">
    <name type="scientific">Methanocorpusculum vombati</name>
    <dbReference type="NCBI Taxonomy" id="3002864"/>
    <lineage>
        <taxon>Archaea</taxon>
        <taxon>Methanobacteriati</taxon>
        <taxon>Methanobacteriota</taxon>
        <taxon>Stenosarchaea group</taxon>
        <taxon>Methanomicrobia</taxon>
        <taxon>Methanomicrobiales</taxon>
        <taxon>Methanocorpusculaceae</taxon>
        <taxon>Methanocorpusculum</taxon>
    </lineage>
</organism>
<evidence type="ECO:0000256" key="1">
    <source>
        <dbReference type="SAM" id="Phobius"/>
    </source>
</evidence>
<keyword evidence="1" id="KW-0812">Transmembrane</keyword>
<dbReference type="Proteomes" id="UP001141336">
    <property type="component" value="Unassembled WGS sequence"/>
</dbReference>
<accession>A0ABT4IN43</accession>
<keyword evidence="1" id="KW-0472">Membrane</keyword>
<feature type="transmembrane region" description="Helical" evidence="1">
    <location>
        <begin position="35"/>
        <end position="54"/>
    </location>
</feature>
<evidence type="ECO:0000313" key="3">
    <source>
        <dbReference type="Proteomes" id="UP001141336"/>
    </source>
</evidence>
<keyword evidence="3" id="KW-1185">Reference proteome</keyword>
<evidence type="ECO:0000313" key="2">
    <source>
        <dbReference type="EMBL" id="MCZ0862744.1"/>
    </source>
</evidence>
<gene>
    <name evidence="2" type="ORF">O0S09_05670</name>
</gene>
<feature type="transmembrane region" description="Helical" evidence="1">
    <location>
        <begin position="12"/>
        <end position="29"/>
    </location>
</feature>
<dbReference type="EMBL" id="JAPTGC010000006">
    <property type="protein sequence ID" value="MCZ0862744.1"/>
    <property type="molecule type" value="Genomic_DNA"/>
</dbReference>
<dbReference type="RefSeq" id="WP_268922999.1">
    <property type="nucleotide sequence ID" value="NZ_JAPTGC010000006.1"/>
</dbReference>
<reference evidence="2" key="1">
    <citation type="submission" date="2022-12" db="EMBL/GenBank/DDBJ databases">
        <title>Isolation and characterisation of novel Methanocorpusculum spp. from native Australian herbivores indicates the genus is ancestrally host-associated.</title>
        <authorList>
            <person name="Volmer J.G."/>
            <person name="Soo R.M."/>
            <person name="Evans P.N."/>
            <person name="Hoedt E.C."/>
            <person name="Astorga Alsina A.L."/>
            <person name="Woodcroft B.J."/>
            <person name="Tyson G.W."/>
            <person name="Hugenholtz P."/>
            <person name="Morrison M."/>
        </authorList>
    </citation>
    <scope>NUCLEOTIDE SEQUENCE</scope>
    <source>
        <strain evidence="2">CW153</strain>
    </source>
</reference>
<protein>
    <submittedName>
        <fullName evidence="2">Uncharacterized protein</fullName>
    </submittedName>
</protein>
<feature type="transmembrane region" description="Helical" evidence="1">
    <location>
        <begin position="87"/>
        <end position="106"/>
    </location>
</feature>